<dbReference type="KEGG" id="aagg:ETAA8_56610"/>
<evidence type="ECO:0000313" key="2">
    <source>
        <dbReference type="EMBL" id="QDU30516.1"/>
    </source>
</evidence>
<dbReference type="RefSeq" id="WP_145096122.1">
    <property type="nucleotide sequence ID" value="NZ_CP036274.1"/>
</dbReference>
<reference evidence="2 3" key="1">
    <citation type="submission" date="2019-02" db="EMBL/GenBank/DDBJ databases">
        <title>Deep-cultivation of Planctomycetes and their phenomic and genomic characterization uncovers novel biology.</title>
        <authorList>
            <person name="Wiegand S."/>
            <person name="Jogler M."/>
            <person name="Boedeker C."/>
            <person name="Pinto D."/>
            <person name="Vollmers J."/>
            <person name="Rivas-Marin E."/>
            <person name="Kohn T."/>
            <person name="Peeters S.H."/>
            <person name="Heuer A."/>
            <person name="Rast P."/>
            <person name="Oberbeckmann S."/>
            <person name="Bunk B."/>
            <person name="Jeske O."/>
            <person name="Meyerdierks A."/>
            <person name="Storesund J.E."/>
            <person name="Kallscheuer N."/>
            <person name="Luecker S."/>
            <person name="Lage O.M."/>
            <person name="Pohl T."/>
            <person name="Merkel B.J."/>
            <person name="Hornburger P."/>
            <person name="Mueller R.-W."/>
            <person name="Bruemmer F."/>
            <person name="Labrenz M."/>
            <person name="Spormann A.M."/>
            <person name="Op den Camp H."/>
            <person name="Overmann J."/>
            <person name="Amann R."/>
            <person name="Jetten M.S.M."/>
            <person name="Mascher T."/>
            <person name="Medema M.H."/>
            <person name="Devos D.P."/>
            <person name="Kaster A.-K."/>
            <person name="Ovreas L."/>
            <person name="Rohde M."/>
            <person name="Galperin M.Y."/>
            <person name="Jogler C."/>
        </authorList>
    </citation>
    <scope>NUCLEOTIDE SEQUENCE [LARGE SCALE GENOMIC DNA]</scope>
    <source>
        <strain evidence="2 3">ETA_A8</strain>
    </source>
</reference>
<feature type="transmembrane region" description="Helical" evidence="1">
    <location>
        <begin position="190"/>
        <end position="213"/>
    </location>
</feature>
<dbReference type="OrthoDB" id="280822at2"/>
<feature type="transmembrane region" description="Helical" evidence="1">
    <location>
        <begin position="79"/>
        <end position="99"/>
    </location>
</feature>
<proteinExistence type="predicted"/>
<feature type="transmembrane region" description="Helical" evidence="1">
    <location>
        <begin position="153"/>
        <end position="170"/>
    </location>
</feature>
<feature type="transmembrane region" description="Helical" evidence="1">
    <location>
        <begin position="225"/>
        <end position="245"/>
    </location>
</feature>
<keyword evidence="3" id="KW-1185">Reference proteome</keyword>
<dbReference type="AlphaFoldDB" id="A0A517YJX3"/>
<gene>
    <name evidence="2" type="ORF">ETAA8_56610</name>
</gene>
<dbReference type="EMBL" id="CP036274">
    <property type="protein sequence ID" value="QDU30516.1"/>
    <property type="molecule type" value="Genomic_DNA"/>
</dbReference>
<protein>
    <submittedName>
        <fullName evidence="2">Uncharacterized protein</fullName>
    </submittedName>
</protein>
<dbReference type="Proteomes" id="UP000315017">
    <property type="component" value="Chromosome"/>
</dbReference>
<evidence type="ECO:0000313" key="3">
    <source>
        <dbReference type="Proteomes" id="UP000315017"/>
    </source>
</evidence>
<feature type="transmembrane region" description="Helical" evidence="1">
    <location>
        <begin position="12"/>
        <end position="33"/>
    </location>
</feature>
<evidence type="ECO:0000256" key="1">
    <source>
        <dbReference type="SAM" id="Phobius"/>
    </source>
</evidence>
<name>A0A517YJX3_9BACT</name>
<organism evidence="2 3">
    <name type="scientific">Anatilimnocola aggregata</name>
    <dbReference type="NCBI Taxonomy" id="2528021"/>
    <lineage>
        <taxon>Bacteria</taxon>
        <taxon>Pseudomonadati</taxon>
        <taxon>Planctomycetota</taxon>
        <taxon>Planctomycetia</taxon>
        <taxon>Pirellulales</taxon>
        <taxon>Pirellulaceae</taxon>
        <taxon>Anatilimnocola</taxon>
    </lineage>
</organism>
<accession>A0A517YJX3</accession>
<feature type="transmembrane region" description="Helical" evidence="1">
    <location>
        <begin position="45"/>
        <end position="67"/>
    </location>
</feature>
<keyword evidence="1" id="KW-0812">Transmembrane</keyword>
<keyword evidence="1" id="KW-0472">Membrane</keyword>
<keyword evidence="1" id="KW-1133">Transmembrane helix</keyword>
<sequence length="253" mass="26850">MTLIPAQWVTSGFFRVHLWVLMGLQTFAALALWSLRAGSPAGEGVVFWQVVAAVIAAVVSYLGAVIWMYEARSAGKAALIIVAAAAFFICLAPSAMSPGATTSVTAAPIVSPGIKTVEVLSGGLLVGLITTAMLLGHWYLNTPTMKLEPLQRLLVYLAIAILVRMVISVIGTSCEAARLLQTSGGLQTSWLVFISLRWFAGLLLPLLLTYLTWQTLKIPNTQSATGILYAGVILVFIGELAAQMLSAATSFPL</sequence>
<feature type="transmembrane region" description="Helical" evidence="1">
    <location>
        <begin position="119"/>
        <end position="141"/>
    </location>
</feature>